<name>A0A9N9U2J8_9HYPO</name>
<gene>
    <name evidence="1" type="ORF">CBYS24578_00014051</name>
</gene>
<dbReference type="AlphaFoldDB" id="A0A9N9U2J8"/>
<evidence type="ECO:0000313" key="1">
    <source>
        <dbReference type="EMBL" id="CAG9976108.1"/>
    </source>
</evidence>
<dbReference type="EMBL" id="CABFNO020001273">
    <property type="protein sequence ID" value="CAG9976108.1"/>
    <property type="molecule type" value="Genomic_DNA"/>
</dbReference>
<dbReference type="OrthoDB" id="39175at2759"/>
<evidence type="ECO:0008006" key="3">
    <source>
        <dbReference type="Google" id="ProtNLM"/>
    </source>
</evidence>
<comment type="caution">
    <text evidence="1">The sequence shown here is derived from an EMBL/GenBank/DDBJ whole genome shotgun (WGS) entry which is preliminary data.</text>
</comment>
<organism evidence="1 2">
    <name type="scientific">Clonostachys byssicola</name>
    <dbReference type="NCBI Taxonomy" id="160290"/>
    <lineage>
        <taxon>Eukaryota</taxon>
        <taxon>Fungi</taxon>
        <taxon>Dikarya</taxon>
        <taxon>Ascomycota</taxon>
        <taxon>Pezizomycotina</taxon>
        <taxon>Sordariomycetes</taxon>
        <taxon>Hypocreomycetidae</taxon>
        <taxon>Hypocreales</taxon>
        <taxon>Bionectriaceae</taxon>
        <taxon>Clonostachys</taxon>
    </lineage>
</organism>
<sequence>MAAHYVGCTRRGWALANEAVLITRDLRLQRGEGLAEINAMQAEYCKRAFWILHLTQMHDSFISPTPHMLPGFPPRNTDWAVMRPRDILEYELSQENLVSGTRLGTSESTVTGFVSLAKVGQCMRNILATEEYRPCLTSLSPHFASLGLPPLRYDIGNTLSRPSFSRRLAVSRDISTQFHATTEGLPYQDSFETFSDGIEVTVATVQISALYFTNAIIDAIFDSSDSYRGEVVDLAIEAHDSGRLPGGLDDKIELWRIRESIALRLLAILKTTSPLRLQLNGFSLIHQIRKIAASLLDCGEDPELASVLDGRPEEYLREFTQILASLDLNAAVSAMLHKRYADDTSHSF</sequence>
<protein>
    <recommendedName>
        <fullName evidence="3">Transcription factor domain-containing protein</fullName>
    </recommendedName>
</protein>
<reference evidence="1" key="1">
    <citation type="submission" date="2021-10" db="EMBL/GenBank/DDBJ databases">
        <authorList>
            <person name="Piombo E."/>
        </authorList>
    </citation>
    <scope>NUCLEOTIDE SEQUENCE</scope>
</reference>
<dbReference type="CDD" id="cd12148">
    <property type="entry name" value="fungal_TF_MHR"/>
    <property type="match status" value="1"/>
</dbReference>
<evidence type="ECO:0000313" key="2">
    <source>
        <dbReference type="Proteomes" id="UP000754883"/>
    </source>
</evidence>
<dbReference type="Proteomes" id="UP000754883">
    <property type="component" value="Unassembled WGS sequence"/>
</dbReference>
<keyword evidence="2" id="KW-1185">Reference proteome</keyword>
<accession>A0A9N9U2J8</accession>
<proteinExistence type="predicted"/>